<feature type="compositionally biased region" description="Basic and acidic residues" evidence="1">
    <location>
        <begin position="218"/>
        <end position="228"/>
    </location>
</feature>
<dbReference type="EMBL" id="MU006579">
    <property type="protein sequence ID" value="KAF2746117.1"/>
    <property type="molecule type" value="Genomic_DNA"/>
</dbReference>
<accession>A0A6A6VAE4</accession>
<name>A0A6A6VAE4_9PLEO</name>
<organism evidence="2 3">
    <name type="scientific">Sporormia fimetaria CBS 119925</name>
    <dbReference type="NCBI Taxonomy" id="1340428"/>
    <lineage>
        <taxon>Eukaryota</taxon>
        <taxon>Fungi</taxon>
        <taxon>Dikarya</taxon>
        <taxon>Ascomycota</taxon>
        <taxon>Pezizomycotina</taxon>
        <taxon>Dothideomycetes</taxon>
        <taxon>Pleosporomycetidae</taxon>
        <taxon>Pleosporales</taxon>
        <taxon>Sporormiaceae</taxon>
        <taxon>Sporormia</taxon>
    </lineage>
</organism>
<feature type="compositionally biased region" description="Polar residues" evidence="1">
    <location>
        <begin position="229"/>
        <end position="245"/>
    </location>
</feature>
<dbReference type="Proteomes" id="UP000799440">
    <property type="component" value="Unassembled WGS sequence"/>
</dbReference>
<feature type="region of interest" description="Disordered" evidence="1">
    <location>
        <begin position="217"/>
        <end position="262"/>
    </location>
</feature>
<gene>
    <name evidence="2" type="ORF">M011DRAFT_478501</name>
</gene>
<protein>
    <submittedName>
        <fullName evidence="2">Uncharacterized protein</fullName>
    </submittedName>
</protein>
<reference evidence="2" key="1">
    <citation type="journal article" date="2020" name="Stud. Mycol.">
        <title>101 Dothideomycetes genomes: a test case for predicting lifestyles and emergence of pathogens.</title>
        <authorList>
            <person name="Haridas S."/>
            <person name="Albert R."/>
            <person name="Binder M."/>
            <person name="Bloem J."/>
            <person name="Labutti K."/>
            <person name="Salamov A."/>
            <person name="Andreopoulos B."/>
            <person name="Baker S."/>
            <person name="Barry K."/>
            <person name="Bills G."/>
            <person name="Bluhm B."/>
            <person name="Cannon C."/>
            <person name="Castanera R."/>
            <person name="Culley D."/>
            <person name="Daum C."/>
            <person name="Ezra D."/>
            <person name="Gonzalez J."/>
            <person name="Henrissat B."/>
            <person name="Kuo A."/>
            <person name="Liang C."/>
            <person name="Lipzen A."/>
            <person name="Lutzoni F."/>
            <person name="Magnuson J."/>
            <person name="Mondo S."/>
            <person name="Nolan M."/>
            <person name="Ohm R."/>
            <person name="Pangilinan J."/>
            <person name="Park H.-J."/>
            <person name="Ramirez L."/>
            <person name="Alfaro M."/>
            <person name="Sun H."/>
            <person name="Tritt A."/>
            <person name="Yoshinaga Y."/>
            <person name="Zwiers L.-H."/>
            <person name="Turgeon B."/>
            <person name="Goodwin S."/>
            <person name="Spatafora J."/>
            <person name="Crous P."/>
            <person name="Grigoriev I."/>
        </authorList>
    </citation>
    <scope>NUCLEOTIDE SEQUENCE</scope>
    <source>
        <strain evidence="2">CBS 119925</strain>
    </source>
</reference>
<evidence type="ECO:0000313" key="2">
    <source>
        <dbReference type="EMBL" id="KAF2746117.1"/>
    </source>
</evidence>
<evidence type="ECO:0000313" key="3">
    <source>
        <dbReference type="Proteomes" id="UP000799440"/>
    </source>
</evidence>
<proteinExistence type="predicted"/>
<evidence type="ECO:0000256" key="1">
    <source>
        <dbReference type="SAM" id="MobiDB-lite"/>
    </source>
</evidence>
<keyword evidence="3" id="KW-1185">Reference proteome</keyword>
<feature type="compositionally biased region" description="Basic and acidic residues" evidence="1">
    <location>
        <begin position="251"/>
        <end position="262"/>
    </location>
</feature>
<sequence>MLVEIHGELRPENALDEYCKANEDTCKKEPYKEKFGYGDRPLVVRPPTSSPFGLVTELELNGPQNPCKGSWIQTANSYGFENMLFGAYKLQLNEVTIRLTPVDDPHHNVSAEDGACLKEGFYLIKRLVLEPARQGRVQCKAISLVIDGKDCTPVRTTTLENTFAPEGVPYTLTIMENEAGHQIKQTCASPTGWRPGAHLACVTASKAKPGEVTYYDGPETRPRAKREFQSTSDQQTGRHISTGQTRPIKRRQIEHAYKFKET</sequence>
<dbReference type="AlphaFoldDB" id="A0A6A6VAE4"/>